<name>A0A919ARD2_9ACTN</name>
<evidence type="ECO:0000259" key="1">
    <source>
        <dbReference type="Pfam" id="PF12728"/>
    </source>
</evidence>
<evidence type="ECO:0000313" key="3">
    <source>
        <dbReference type="Proteomes" id="UP000641386"/>
    </source>
</evidence>
<organism evidence="2 3">
    <name type="scientific">Streptomyces spiralis</name>
    <dbReference type="NCBI Taxonomy" id="66376"/>
    <lineage>
        <taxon>Bacteria</taxon>
        <taxon>Bacillati</taxon>
        <taxon>Actinomycetota</taxon>
        <taxon>Actinomycetes</taxon>
        <taxon>Kitasatosporales</taxon>
        <taxon>Streptomycetaceae</taxon>
        <taxon>Streptomyces</taxon>
    </lineage>
</organism>
<dbReference type="EMBL" id="BNBC01000104">
    <property type="protein sequence ID" value="GHF21123.1"/>
    <property type="molecule type" value="Genomic_DNA"/>
</dbReference>
<dbReference type="Pfam" id="PF12728">
    <property type="entry name" value="HTH_17"/>
    <property type="match status" value="1"/>
</dbReference>
<dbReference type="NCBIfam" id="TIGR01764">
    <property type="entry name" value="excise"/>
    <property type="match status" value="1"/>
</dbReference>
<proteinExistence type="predicted"/>
<evidence type="ECO:0000313" key="2">
    <source>
        <dbReference type="EMBL" id="GHF21123.1"/>
    </source>
</evidence>
<dbReference type="RefSeq" id="WP_189908409.1">
    <property type="nucleotide sequence ID" value="NZ_BNBC01000104.1"/>
</dbReference>
<accession>A0A919ARD2</accession>
<dbReference type="Proteomes" id="UP000641386">
    <property type="component" value="Unassembled WGS sequence"/>
</dbReference>
<keyword evidence="3" id="KW-1185">Reference proteome</keyword>
<dbReference type="AlphaFoldDB" id="A0A919ARD2"/>
<dbReference type="InterPro" id="IPR010093">
    <property type="entry name" value="SinI_DNA-bd"/>
</dbReference>
<protein>
    <recommendedName>
        <fullName evidence="1">Helix-turn-helix domain-containing protein</fullName>
    </recommendedName>
</protein>
<gene>
    <name evidence="2" type="ORF">GCM10014715_89220</name>
</gene>
<reference evidence="2" key="2">
    <citation type="submission" date="2020-09" db="EMBL/GenBank/DDBJ databases">
        <authorList>
            <person name="Sun Q."/>
            <person name="Ohkuma M."/>
        </authorList>
    </citation>
    <scope>NUCLEOTIDE SEQUENCE</scope>
    <source>
        <strain evidence="2">JCM 3302</strain>
    </source>
</reference>
<comment type="caution">
    <text evidence="2">The sequence shown here is derived from an EMBL/GenBank/DDBJ whole genome shotgun (WGS) entry which is preliminary data.</text>
</comment>
<sequence>MAVQFMGIRETADYLNVSVSWLYKNAARSGLAIYRFGPGSNAKIRFKVSEVEAWVKQQRVTGW</sequence>
<dbReference type="InterPro" id="IPR041657">
    <property type="entry name" value="HTH_17"/>
</dbReference>
<reference evidence="2" key="1">
    <citation type="journal article" date="2014" name="Int. J. Syst. Evol. Microbiol.">
        <title>Complete genome sequence of Corynebacterium casei LMG S-19264T (=DSM 44701T), isolated from a smear-ripened cheese.</title>
        <authorList>
            <consortium name="US DOE Joint Genome Institute (JGI-PGF)"/>
            <person name="Walter F."/>
            <person name="Albersmeier A."/>
            <person name="Kalinowski J."/>
            <person name="Ruckert C."/>
        </authorList>
    </citation>
    <scope>NUCLEOTIDE SEQUENCE</scope>
    <source>
        <strain evidence="2">JCM 3302</strain>
    </source>
</reference>
<dbReference type="GO" id="GO:0003677">
    <property type="term" value="F:DNA binding"/>
    <property type="evidence" value="ECO:0007669"/>
    <property type="project" value="InterPro"/>
</dbReference>
<feature type="domain" description="Helix-turn-helix" evidence="1">
    <location>
        <begin position="6"/>
        <end position="59"/>
    </location>
</feature>